<name>A0ABQ3HK08_9ACTN</name>
<dbReference type="Gene3D" id="3.40.50.280">
    <property type="entry name" value="Cobalamin-binding domain"/>
    <property type="match status" value="1"/>
</dbReference>
<evidence type="ECO:0000259" key="2">
    <source>
        <dbReference type="Pfam" id="PF01642"/>
    </source>
</evidence>
<comment type="subunit">
    <text evidence="1">Heterodimer of an alpha and a beta chain.</text>
</comment>
<dbReference type="InterPro" id="IPR006099">
    <property type="entry name" value="MeMalonylCoA_mutase_a/b_cat"/>
</dbReference>
<evidence type="ECO:0000256" key="1">
    <source>
        <dbReference type="ARBA" id="ARBA00011870"/>
    </source>
</evidence>
<organism evidence="3 4">
    <name type="scientific">Nocardioides flavus</name>
    <name type="common">ex Wang et al. 2016</name>
    <dbReference type="NCBI Taxonomy" id="2058780"/>
    <lineage>
        <taxon>Bacteria</taxon>
        <taxon>Bacillati</taxon>
        <taxon>Actinomycetota</taxon>
        <taxon>Actinomycetes</taxon>
        <taxon>Propionibacteriales</taxon>
        <taxon>Nocardioidaceae</taxon>
        <taxon>Nocardioides</taxon>
    </lineage>
</organism>
<evidence type="ECO:0000313" key="4">
    <source>
        <dbReference type="Proteomes" id="UP000597341"/>
    </source>
</evidence>
<gene>
    <name evidence="3" type="ORF">GCM10011376_16120</name>
</gene>
<dbReference type="PANTHER" id="PTHR48101">
    <property type="entry name" value="METHYLMALONYL-COA MUTASE, MITOCHONDRIAL-RELATED"/>
    <property type="match status" value="1"/>
</dbReference>
<dbReference type="Proteomes" id="UP000597341">
    <property type="component" value="Unassembled WGS sequence"/>
</dbReference>
<dbReference type="PANTHER" id="PTHR48101:SF4">
    <property type="entry name" value="METHYLMALONYL-COA MUTASE, MITOCHONDRIAL"/>
    <property type="match status" value="1"/>
</dbReference>
<dbReference type="EMBL" id="BNAD01000003">
    <property type="protein sequence ID" value="GHE17002.1"/>
    <property type="molecule type" value="Genomic_DNA"/>
</dbReference>
<dbReference type="Pfam" id="PF01642">
    <property type="entry name" value="MM_CoA_mutase"/>
    <property type="match status" value="1"/>
</dbReference>
<evidence type="ECO:0000313" key="3">
    <source>
        <dbReference type="EMBL" id="GHE17002.1"/>
    </source>
</evidence>
<feature type="domain" description="Methylmalonyl-CoA mutase alpha/beta chain catalytic" evidence="2">
    <location>
        <begin position="226"/>
        <end position="457"/>
    </location>
</feature>
<sequence length="616" mass="63702">MRCPSGDDRHILRYMTDADGVLEGGLDEPADLQPAEGSLRLVGDDDSYDVAAWEAATAAVLRKARRLGEDDPDSDVWSALTRTTLDGIAVAPIGQPADLDDLSTSGRPQRVGAWDVRASLVGDDAAAVNEAALVDLDNGATSLLLDLAAGTDLAAALAGVMLDLAPVTLERPGAEQSEALARLLEDTAADPHPGNNLSADPTDDDAAAFVATVRRARSLGVLGAVVDGTALHDRGASDAQELGWTMAVGVHHLRLLTDAGLSVDEAAALVEFRYAATDEQFPTIAKLRAARRLWARVLEASGAGDVPQRQHVVTSRAMMSRNDPWVNMLRGTVAAFAAGVGGADAITVVPFDERLGAPDALGRRIARNTSSLLIEESHVAAVTDPAGGSYAVEKLTDDLAVAGWAELGRIESAGGAVAADALAGVEERVAAVRAARDAGIADRSRPLTGVSEFPNLDEVLPERAPWQRPGVHYAAPYEDMRSAPAGRPVFLATMGSVAAHTARATFATNLFAAGGVAVEAAGATTGVEDVMAAYTGQPVVCLAGTDAAYAEWGTDLVAGLRAAGATYVVLAGRPGAVGLETGLRPSSTSEVYVDDSCAMGVDALGFLGRIREELSK</sequence>
<dbReference type="SUPFAM" id="SSF51703">
    <property type="entry name" value="Cobalamin (vitamin B12)-dependent enzymes"/>
    <property type="match status" value="1"/>
</dbReference>
<dbReference type="Gene3D" id="3.20.20.240">
    <property type="entry name" value="Methylmalonyl-CoA mutase"/>
    <property type="match status" value="1"/>
</dbReference>
<proteinExistence type="predicted"/>
<reference evidence="4" key="1">
    <citation type="journal article" date="2019" name="Int. J. Syst. Evol. Microbiol.">
        <title>The Global Catalogue of Microorganisms (GCM) 10K type strain sequencing project: providing services to taxonomists for standard genome sequencing and annotation.</title>
        <authorList>
            <consortium name="The Broad Institute Genomics Platform"/>
            <consortium name="The Broad Institute Genome Sequencing Center for Infectious Disease"/>
            <person name="Wu L."/>
            <person name="Ma J."/>
        </authorList>
    </citation>
    <scope>NUCLEOTIDE SEQUENCE [LARGE SCALE GENOMIC DNA]</scope>
    <source>
        <strain evidence="4">CGMCC 1.12791</strain>
    </source>
</reference>
<comment type="caution">
    <text evidence="3">The sequence shown here is derived from an EMBL/GenBank/DDBJ whole genome shotgun (WGS) entry which is preliminary data.</text>
</comment>
<keyword evidence="4" id="KW-1185">Reference proteome</keyword>
<dbReference type="InterPro" id="IPR016176">
    <property type="entry name" value="Cbl-dep_enz_cat"/>
</dbReference>
<protein>
    <submittedName>
        <fullName evidence="3">Methylmalonyl-CoA mutase</fullName>
    </submittedName>
</protein>
<accession>A0ABQ3HK08</accession>